<organism evidence="1 2">
    <name type="scientific">Brassica carinata</name>
    <name type="common">Ethiopian mustard</name>
    <name type="synonym">Abyssinian cabbage</name>
    <dbReference type="NCBI Taxonomy" id="52824"/>
    <lineage>
        <taxon>Eukaryota</taxon>
        <taxon>Viridiplantae</taxon>
        <taxon>Streptophyta</taxon>
        <taxon>Embryophyta</taxon>
        <taxon>Tracheophyta</taxon>
        <taxon>Spermatophyta</taxon>
        <taxon>Magnoliopsida</taxon>
        <taxon>eudicotyledons</taxon>
        <taxon>Gunneridae</taxon>
        <taxon>Pentapetalae</taxon>
        <taxon>rosids</taxon>
        <taxon>malvids</taxon>
        <taxon>Brassicales</taxon>
        <taxon>Brassicaceae</taxon>
        <taxon>Brassiceae</taxon>
        <taxon>Brassica</taxon>
    </lineage>
</organism>
<evidence type="ECO:0000313" key="1">
    <source>
        <dbReference type="EMBL" id="KAG2256870.1"/>
    </source>
</evidence>
<dbReference type="InterPro" id="IPR032675">
    <property type="entry name" value="LRR_dom_sf"/>
</dbReference>
<dbReference type="AlphaFoldDB" id="A0A8X7PTA7"/>
<name>A0A8X7PTA7_BRACI</name>
<comment type="caution">
    <text evidence="1">The sequence shown here is derived from an EMBL/GenBank/DDBJ whole genome shotgun (WGS) entry which is preliminary data.</text>
</comment>
<sequence>MFFEILEKARKLSEKVLRCKRYNPKHIYHANEMKELERKITRLLSSSVLVDILADVNDVPFVLMLLHRYVVDERKGLPLSLKVLGAFLKDRPERYWEGVVKKLSRGETADETHESRVFAHIEESLKNPRPESWKTRGSIPLEVVTNMWVELHYIDEETAFSILVDLSDKTLLTFVKKTLEEISESDWFDMELPKTQVSILNFSSDKYTLPPFVGKMSSLRELVTTHIFPSLFDLTIDHYDDLEKIPSTICGMSALNSVTITNCPRILELP</sequence>
<keyword evidence="2" id="KW-1185">Reference proteome</keyword>
<dbReference type="EMBL" id="JAAMPC010000015">
    <property type="protein sequence ID" value="KAG2256870.1"/>
    <property type="molecule type" value="Genomic_DNA"/>
</dbReference>
<reference evidence="1 2" key="1">
    <citation type="submission" date="2020-02" db="EMBL/GenBank/DDBJ databases">
        <authorList>
            <person name="Ma Q."/>
            <person name="Huang Y."/>
            <person name="Song X."/>
            <person name="Pei D."/>
        </authorList>
    </citation>
    <scope>NUCLEOTIDE SEQUENCE [LARGE SCALE GENOMIC DNA]</scope>
    <source>
        <strain evidence="1">Sxm20200214</strain>
        <tissue evidence="1">Leaf</tissue>
    </source>
</reference>
<dbReference type="InterPro" id="IPR042197">
    <property type="entry name" value="Apaf_helical"/>
</dbReference>
<gene>
    <name evidence="1" type="ORF">Bca52824_076164</name>
</gene>
<proteinExistence type="predicted"/>
<dbReference type="OrthoDB" id="10381645at2759"/>
<dbReference type="Proteomes" id="UP000886595">
    <property type="component" value="Unassembled WGS sequence"/>
</dbReference>
<evidence type="ECO:0008006" key="3">
    <source>
        <dbReference type="Google" id="ProtNLM"/>
    </source>
</evidence>
<dbReference type="Gene3D" id="3.80.10.10">
    <property type="entry name" value="Ribonuclease Inhibitor"/>
    <property type="match status" value="1"/>
</dbReference>
<dbReference type="Gene3D" id="1.10.8.430">
    <property type="entry name" value="Helical domain of apoptotic protease-activating factors"/>
    <property type="match status" value="1"/>
</dbReference>
<accession>A0A8X7PTA7</accession>
<evidence type="ECO:0000313" key="2">
    <source>
        <dbReference type="Proteomes" id="UP000886595"/>
    </source>
</evidence>
<protein>
    <recommendedName>
        <fullName evidence="3">Disease resistance protein</fullName>
    </recommendedName>
</protein>